<organism evidence="1 2">
    <name type="scientific">Liparis tanakae</name>
    <name type="common">Tanaka's snailfish</name>
    <dbReference type="NCBI Taxonomy" id="230148"/>
    <lineage>
        <taxon>Eukaryota</taxon>
        <taxon>Metazoa</taxon>
        <taxon>Chordata</taxon>
        <taxon>Craniata</taxon>
        <taxon>Vertebrata</taxon>
        <taxon>Euteleostomi</taxon>
        <taxon>Actinopterygii</taxon>
        <taxon>Neopterygii</taxon>
        <taxon>Teleostei</taxon>
        <taxon>Neoteleostei</taxon>
        <taxon>Acanthomorphata</taxon>
        <taxon>Eupercaria</taxon>
        <taxon>Perciformes</taxon>
        <taxon>Cottioidei</taxon>
        <taxon>Cottales</taxon>
        <taxon>Liparidae</taxon>
        <taxon>Liparis</taxon>
    </lineage>
</organism>
<keyword evidence="2" id="KW-1185">Reference proteome</keyword>
<accession>A0A4Z2FTH0</accession>
<evidence type="ECO:0000313" key="1">
    <source>
        <dbReference type="EMBL" id="TNN44488.1"/>
    </source>
</evidence>
<protein>
    <submittedName>
        <fullName evidence="1">Uncharacterized protein</fullName>
    </submittedName>
</protein>
<reference evidence="1 2" key="1">
    <citation type="submission" date="2019-03" db="EMBL/GenBank/DDBJ databases">
        <title>First draft genome of Liparis tanakae, snailfish: a comprehensive survey of snailfish specific genes.</title>
        <authorList>
            <person name="Kim W."/>
            <person name="Song I."/>
            <person name="Jeong J.-H."/>
            <person name="Kim D."/>
            <person name="Kim S."/>
            <person name="Ryu S."/>
            <person name="Song J.Y."/>
            <person name="Lee S.K."/>
        </authorList>
    </citation>
    <scope>NUCLEOTIDE SEQUENCE [LARGE SCALE GENOMIC DNA]</scope>
    <source>
        <tissue evidence="1">Muscle</tissue>
    </source>
</reference>
<proteinExistence type="predicted"/>
<name>A0A4Z2FTH0_9TELE</name>
<dbReference type="AlphaFoldDB" id="A0A4Z2FTH0"/>
<comment type="caution">
    <text evidence="1">The sequence shown here is derived from an EMBL/GenBank/DDBJ whole genome shotgun (WGS) entry which is preliminary data.</text>
</comment>
<evidence type="ECO:0000313" key="2">
    <source>
        <dbReference type="Proteomes" id="UP000314294"/>
    </source>
</evidence>
<gene>
    <name evidence="1" type="ORF">EYF80_045310</name>
</gene>
<dbReference type="Proteomes" id="UP000314294">
    <property type="component" value="Unassembled WGS sequence"/>
</dbReference>
<dbReference type="EMBL" id="SRLO01000899">
    <property type="protein sequence ID" value="TNN44488.1"/>
    <property type="molecule type" value="Genomic_DNA"/>
</dbReference>
<sequence>MRSVVPSARCAAGLRPLGLRGQAQLMLAALMAKNFPLMVLHSPSLSERNTPTKRQVGHFSCCQRDVSLLRTTSIGCRVPGASDRHFAASRGVPMMPVAGRNIFTPAVNGNGHRGAMLLLSTGAAKVNTQ</sequence>